<evidence type="ECO:0000256" key="2">
    <source>
        <dbReference type="ARBA" id="ARBA00006220"/>
    </source>
</evidence>
<dbReference type="AlphaFoldDB" id="A0AAN5I3M4"/>
<dbReference type="PROSITE" id="PS00387">
    <property type="entry name" value="PPASE"/>
    <property type="match status" value="1"/>
</dbReference>
<dbReference type="CDD" id="cd00412">
    <property type="entry name" value="pyrophosphatase"/>
    <property type="match status" value="1"/>
</dbReference>
<dbReference type="Gene3D" id="3.90.80.10">
    <property type="entry name" value="Inorganic pyrophosphatase"/>
    <property type="match status" value="1"/>
</dbReference>
<evidence type="ECO:0000256" key="3">
    <source>
        <dbReference type="ARBA" id="ARBA00012146"/>
    </source>
</evidence>
<evidence type="ECO:0000256" key="8">
    <source>
        <dbReference type="ARBA" id="ARBA00047820"/>
    </source>
</evidence>
<dbReference type="FunFam" id="3.90.80.10:FF:000009">
    <property type="entry name" value="Inorganic pyrophosphatase"/>
    <property type="match status" value="1"/>
</dbReference>
<sequence>VHDVSSSASSSHLSPPPVPLPLFINRRLPRTRPSGESTMRPCSMLTIVRLATSTSTASRVQIVAKTPAASFYCNGVRSMGAACCSSSLGAATAPYSGSLERFPPSGHMVGGAGVAALKLDPAPQGKRRERRADTTAAVVQVEPLASPTTAVTSLVRPSTSQSAREMFRAATSSLTSDAFAYQQKRSYSTGMSGDSAMVKYETEERGSLYTLDYRCYIKGPQGYVSPWHDIPLYADEANKVFNMIVEIPRWSNAKMEMATKEPLSPIKQDEKKGVPRFVHNIFPHHGYIWNYGALPQTWENNEHVDKDTGAKGDNDPIDVVEIGSTVHKRGAVIQVKVVGCLALIDDGETDWKLVAIDVTDPVAKDINSMDDVEKVFPGLPRATYEWFKTYKIPTGKSANEFAFNGQYKDQAFCYKVIEETNAFWKKLITEPNPELNTLSRVDGAVHMATPEAASAIVAAAPAAGSDAALPGDLGKWHFISDSKL</sequence>
<feature type="non-terminal residue" evidence="9">
    <location>
        <position position="1"/>
    </location>
</feature>
<evidence type="ECO:0000256" key="1">
    <source>
        <dbReference type="ARBA" id="ARBA00001946"/>
    </source>
</evidence>
<comment type="caution">
    <text evidence="9">The sequence shown here is derived from an EMBL/GenBank/DDBJ whole genome shotgun (WGS) entry which is preliminary data.</text>
</comment>
<dbReference type="GO" id="GO:0004427">
    <property type="term" value="F:inorganic diphosphate phosphatase activity"/>
    <property type="evidence" value="ECO:0007669"/>
    <property type="project" value="UniProtKB-EC"/>
</dbReference>
<reference evidence="10" key="1">
    <citation type="submission" date="2022-10" db="EMBL/GenBank/DDBJ databases">
        <title>Genome assembly of Pristionchus species.</title>
        <authorList>
            <person name="Yoshida K."/>
            <person name="Sommer R.J."/>
        </authorList>
    </citation>
    <scope>NUCLEOTIDE SEQUENCE [LARGE SCALE GENOMIC DNA]</scope>
    <source>
        <strain evidence="10">RS5460</strain>
    </source>
</reference>
<dbReference type="EC" id="3.6.1.1" evidence="3"/>
<dbReference type="InterPro" id="IPR008162">
    <property type="entry name" value="Pyrophosphatase"/>
</dbReference>
<evidence type="ECO:0000256" key="5">
    <source>
        <dbReference type="ARBA" id="ARBA00022801"/>
    </source>
</evidence>
<dbReference type="Proteomes" id="UP001328107">
    <property type="component" value="Unassembled WGS sequence"/>
</dbReference>
<protein>
    <recommendedName>
        <fullName evidence="3">inorganic diphosphatase</fullName>
        <ecNumber evidence="3">3.6.1.1</ecNumber>
    </recommendedName>
    <alternativeName>
        <fullName evidence="7">Pyrophosphate phospho-hydrolase</fullName>
    </alternativeName>
</protein>
<evidence type="ECO:0000313" key="9">
    <source>
        <dbReference type="EMBL" id="GMR50832.1"/>
    </source>
</evidence>
<dbReference type="PANTHER" id="PTHR10286">
    <property type="entry name" value="INORGANIC PYROPHOSPHATASE"/>
    <property type="match status" value="1"/>
</dbReference>
<dbReference type="GO" id="GO:0006796">
    <property type="term" value="P:phosphate-containing compound metabolic process"/>
    <property type="evidence" value="ECO:0007669"/>
    <property type="project" value="InterPro"/>
</dbReference>
<keyword evidence="10" id="KW-1185">Reference proteome</keyword>
<proteinExistence type="inferred from homology"/>
<comment type="catalytic activity">
    <reaction evidence="8">
        <text>diphosphate + H2O = 2 phosphate + H(+)</text>
        <dbReference type="Rhea" id="RHEA:24576"/>
        <dbReference type="ChEBI" id="CHEBI:15377"/>
        <dbReference type="ChEBI" id="CHEBI:15378"/>
        <dbReference type="ChEBI" id="CHEBI:33019"/>
        <dbReference type="ChEBI" id="CHEBI:43474"/>
        <dbReference type="EC" id="3.6.1.1"/>
    </reaction>
</comment>
<comment type="similarity">
    <text evidence="2">Belongs to the PPase family.</text>
</comment>
<dbReference type="GO" id="GO:0005737">
    <property type="term" value="C:cytoplasm"/>
    <property type="evidence" value="ECO:0007669"/>
    <property type="project" value="InterPro"/>
</dbReference>
<keyword evidence="6" id="KW-0460">Magnesium</keyword>
<gene>
    <name evidence="9" type="ORF">PMAYCL1PPCAC_21027</name>
</gene>
<evidence type="ECO:0000256" key="4">
    <source>
        <dbReference type="ARBA" id="ARBA00022723"/>
    </source>
</evidence>
<organism evidence="9 10">
    <name type="scientific">Pristionchus mayeri</name>
    <dbReference type="NCBI Taxonomy" id="1317129"/>
    <lineage>
        <taxon>Eukaryota</taxon>
        <taxon>Metazoa</taxon>
        <taxon>Ecdysozoa</taxon>
        <taxon>Nematoda</taxon>
        <taxon>Chromadorea</taxon>
        <taxon>Rhabditida</taxon>
        <taxon>Rhabditina</taxon>
        <taxon>Diplogasteromorpha</taxon>
        <taxon>Diplogasteroidea</taxon>
        <taxon>Neodiplogasteridae</taxon>
        <taxon>Pristionchus</taxon>
    </lineage>
</organism>
<evidence type="ECO:0000313" key="10">
    <source>
        <dbReference type="Proteomes" id="UP001328107"/>
    </source>
</evidence>
<dbReference type="Pfam" id="PF00719">
    <property type="entry name" value="Pyrophosphatase"/>
    <property type="match status" value="1"/>
</dbReference>
<evidence type="ECO:0000256" key="6">
    <source>
        <dbReference type="ARBA" id="ARBA00022842"/>
    </source>
</evidence>
<dbReference type="GO" id="GO:0000287">
    <property type="term" value="F:magnesium ion binding"/>
    <property type="evidence" value="ECO:0007669"/>
    <property type="project" value="InterPro"/>
</dbReference>
<name>A0AAN5I3M4_9BILA</name>
<evidence type="ECO:0000256" key="7">
    <source>
        <dbReference type="ARBA" id="ARBA00032535"/>
    </source>
</evidence>
<comment type="cofactor">
    <cofactor evidence="1">
        <name>Mg(2+)</name>
        <dbReference type="ChEBI" id="CHEBI:18420"/>
    </cofactor>
</comment>
<keyword evidence="5" id="KW-0378">Hydrolase</keyword>
<keyword evidence="4" id="KW-0479">Metal-binding</keyword>
<dbReference type="EMBL" id="BTRK01000004">
    <property type="protein sequence ID" value="GMR50832.1"/>
    <property type="molecule type" value="Genomic_DNA"/>
</dbReference>
<dbReference type="SUPFAM" id="SSF50324">
    <property type="entry name" value="Inorganic pyrophosphatase"/>
    <property type="match status" value="1"/>
</dbReference>
<dbReference type="InterPro" id="IPR036649">
    <property type="entry name" value="Pyrophosphatase_sf"/>
</dbReference>
<accession>A0AAN5I3M4</accession>